<comment type="pathway">
    <text evidence="7">Cell wall biogenesis; peptidoglycan biosynthesis.</text>
</comment>
<dbReference type="Pfam" id="PF01177">
    <property type="entry name" value="Asp_Glu_race"/>
    <property type="match status" value="1"/>
</dbReference>
<dbReference type="Gene3D" id="3.40.50.1860">
    <property type="match status" value="2"/>
</dbReference>
<keyword evidence="4 7" id="KW-0573">Peptidoglycan synthesis</keyword>
<accession>A0A6N9TN61</accession>
<evidence type="ECO:0000256" key="1">
    <source>
        <dbReference type="ARBA" id="ARBA00001602"/>
    </source>
</evidence>
<keyword evidence="5 7" id="KW-0413">Isomerase</keyword>
<dbReference type="FunFam" id="3.40.50.1860:FF:000001">
    <property type="entry name" value="Glutamate racemase"/>
    <property type="match status" value="1"/>
</dbReference>
<dbReference type="InterPro" id="IPR033134">
    <property type="entry name" value="Asp/Glu_racemase_AS_2"/>
</dbReference>
<evidence type="ECO:0000256" key="5">
    <source>
        <dbReference type="ARBA" id="ARBA00023235"/>
    </source>
</evidence>
<evidence type="ECO:0000256" key="2">
    <source>
        <dbReference type="ARBA" id="ARBA00013090"/>
    </source>
</evidence>
<dbReference type="EC" id="5.1.1.3" evidence="2 7"/>
<dbReference type="PANTHER" id="PTHR21198">
    <property type="entry name" value="GLUTAMATE RACEMASE"/>
    <property type="match status" value="1"/>
</dbReference>
<dbReference type="PANTHER" id="PTHR21198:SF2">
    <property type="entry name" value="GLUTAMATE RACEMASE"/>
    <property type="match status" value="1"/>
</dbReference>
<evidence type="ECO:0000256" key="6">
    <source>
        <dbReference type="ARBA" id="ARBA00023316"/>
    </source>
</evidence>
<protein>
    <recommendedName>
        <fullName evidence="2 7">Glutamate racemase</fullName>
        <ecNumber evidence="2 7">5.1.1.3</ecNumber>
    </recommendedName>
</protein>
<dbReference type="RefSeq" id="WP_163298864.1">
    <property type="nucleotide sequence ID" value="NZ_JAAGRR010000080.1"/>
</dbReference>
<evidence type="ECO:0000256" key="7">
    <source>
        <dbReference type="HAMAP-Rule" id="MF_00258"/>
    </source>
</evidence>
<feature type="active site" description="Proton donor/acceptor" evidence="7">
    <location>
        <position position="74"/>
    </location>
</feature>
<dbReference type="HAMAP" id="MF_00258">
    <property type="entry name" value="Glu_racemase"/>
    <property type="match status" value="1"/>
</dbReference>
<dbReference type="InterPro" id="IPR001920">
    <property type="entry name" value="Asp/Glu_race"/>
</dbReference>
<dbReference type="InterPro" id="IPR015942">
    <property type="entry name" value="Asp/Glu/hydantoin_racemase"/>
</dbReference>
<keyword evidence="6 7" id="KW-0961">Cell wall biogenesis/degradation</keyword>
<dbReference type="GO" id="GO:0008881">
    <property type="term" value="F:glutamate racemase activity"/>
    <property type="evidence" value="ECO:0007669"/>
    <property type="project" value="UniProtKB-UniRule"/>
</dbReference>
<keyword evidence="3 7" id="KW-0133">Cell shape</keyword>
<dbReference type="EMBL" id="JAAGRR010000080">
    <property type="protein sequence ID" value="NDY42731.1"/>
    <property type="molecule type" value="Genomic_DNA"/>
</dbReference>
<dbReference type="InterPro" id="IPR018187">
    <property type="entry name" value="Asp/Glu_racemase_AS_1"/>
</dbReference>
<dbReference type="PROSITE" id="PS00923">
    <property type="entry name" value="ASP_GLU_RACEMASE_1"/>
    <property type="match status" value="1"/>
</dbReference>
<comment type="similarity">
    <text evidence="7">Belongs to the aspartate/glutamate racemases family.</text>
</comment>
<comment type="caution">
    <text evidence="8">The sequence shown here is derived from an EMBL/GenBank/DDBJ whole genome shotgun (WGS) entry which is preliminary data.</text>
</comment>
<dbReference type="NCBIfam" id="TIGR00067">
    <property type="entry name" value="glut_race"/>
    <property type="match status" value="1"/>
</dbReference>
<gene>
    <name evidence="7" type="primary">murI</name>
    <name evidence="8" type="ORF">G3N55_07740</name>
</gene>
<dbReference type="GO" id="GO:0008360">
    <property type="term" value="P:regulation of cell shape"/>
    <property type="evidence" value="ECO:0007669"/>
    <property type="project" value="UniProtKB-KW"/>
</dbReference>
<dbReference type="GO" id="GO:0071555">
    <property type="term" value="P:cell wall organization"/>
    <property type="evidence" value="ECO:0007669"/>
    <property type="project" value="UniProtKB-KW"/>
</dbReference>
<dbReference type="InterPro" id="IPR004391">
    <property type="entry name" value="Glu_race"/>
</dbReference>
<dbReference type="GO" id="GO:0009252">
    <property type="term" value="P:peptidoglycan biosynthetic process"/>
    <property type="evidence" value="ECO:0007669"/>
    <property type="project" value="UniProtKB-UniRule"/>
</dbReference>
<dbReference type="SUPFAM" id="SSF53681">
    <property type="entry name" value="Aspartate/glutamate racemase"/>
    <property type="match status" value="2"/>
</dbReference>
<comment type="function">
    <text evidence="7">Provides the (R)-glutamate required for cell wall biosynthesis.</text>
</comment>
<name>A0A6N9TN61_DISTH</name>
<feature type="active site" description="Proton donor/acceptor" evidence="7">
    <location>
        <position position="185"/>
    </location>
</feature>
<feature type="binding site" evidence="7">
    <location>
        <begin position="11"/>
        <end position="12"/>
    </location>
    <ligand>
        <name>substrate</name>
    </ligand>
</feature>
<evidence type="ECO:0000256" key="4">
    <source>
        <dbReference type="ARBA" id="ARBA00022984"/>
    </source>
</evidence>
<evidence type="ECO:0000256" key="3">
    <source>
        <dbReference type="ARBA" id="ARBA00022960"/>
    </source>
</evidence>
<reference evidence="8 9" key="1">
    <citation type="submission" date="2020-02" db="EMBL/GenBank/DDBJ databases">
        <title>Comparative genomics of sulfur disproportionating microorganisms.</title>
        <authorList>
            <person name="Ward L.M."/>
            <person name="Bertran E."/>
            <person name="Johnston D.T."/>
        </authorList>
    </citation>
    <scope>NUCLEOTIDE SEQUENCE [LARGE SCALE GENOMIC DNA]</scope>
    <source>
        <strain evidence="8 9">DSM 100025</strain>
    </source>
</reference>
<dbReference type="PROSITE" id="PS00924">
    <property type="entry name" value="ASP_GLU_RACEMASE_2"/>
    <property type="match status" value="1"/>
</dbReference>
<comment type="catalytic activity">
    <reaction evidence="1 7">
        <text>L-glutamate = D-glutamate</text>
        <dbReference type="Rhea" id="RHEA:12813"/>
        <dbReference type="ChEBI" id="CHEBI:29985"/>
        <dbReference type="ChEBI" id="CHEBI:29986"/>
        <dbReference type="EC" id="5.1.1.3"/>
    </reaction>
</comment>
<evidence type="ECO:0000313" key="8">
    <source>
        <dbReference type="EMBL" id="NDY42731.1"/>
    </source>
</evidence>
<keyword evidence="9" id="KW-1185">Reference proteome</keyword>
<organism evidence="8 9">
    <name type="scientific">Dissulfurirhabdus thermomarina</name>
    <dbReference type="NCBI Taxonomy" id="1765737"/>
    <lineage>
        <taxon>Bacteria</taxon>
        <taxon>Deltaproteobacteria</taxon>
        <taxon>Dissulfurirhabdaceae</taxon>
        <taxon>Dissulfurirhabdus</taxon>
    </lineage>
</organism>
<feature type="binding site" evidence="7">
    <location>
        <begin position="75"/>
        <end position="76"/>
    </location>
    <ligand>
        <name>substrate</name>
    </ligand>
</feature>
<dbReference type="UniPathway" id="UPA00219"/>
<dbReference type="Proteomes" id="UP000469346">
    <property type="component" value="Unassembled WGS sequence"/>
</dbReference>
<feature type="binding site" evidence="7">
    <location>
        <begin position="43"/>
        <end position="44"/>
    </location>
    <ligand>
        <name>substrate</name>
    </ligand>
</feature>
<proteinExistence type="inferred from homology"/>
<evidence type="ECO:0000313" key="9">
    <source>
        <dbReference type="Proteomes" id="UP000469346"/>
    </source>
</evidence>
<dbReference type="AlphaFoldDB" id="A0A6N9TN61"/>
<feature type="binding site" evidence="7">
    <location>
        <begin position="186"/>
        <end position="187"/>
    </location>
    <ligand>
        <name>substrate</name>
    </ligand>
</feature>
<sequence>MGAAAPIGVFDSGVGGLTVVRELERLLPGRPIIYFGDTARTPYGPKSPETLVRYAVEDTEFLLSRGAGVVVVACNSASSVAVPELRRRFSVPVFEVITPAVELALEVTRRGVVGVIGTRATVSSGVYERQLRARAPGVRVHSRPCPLLVPLVEEGWLRTRETRMIVKKYLHPLKVRQVDTLILGCTHYPLLKEVIQAKIGRRVRVIDSSTVVARRVRDALAEGPETASTGGPRSRFFVSDLTPNTVQVVRRFLGRRVELEKVSVPG</sequence>